<gene>
    <name evidence="2" type="ORF">Prubr_06870</name>
</gene>
<dbReference type="Pfam" id="PF00929">
    <property type="entry name" value="RNase_T"/>
    <property type="match status" value="1"/>
</dbReference>
<evidence type="ECO:0000259" key="1">
    <source>
        <dbReference type="SMART" id="SM00479"/>
    </source>
</evidence>
<dbReference type="Gene3D" id="3.30.420.10">
    <property type="entry name" value="Ribonuclease H-like superfamily/Ribonuclease H"/>
    <property type="match status" value="1"/>
</dbReference>
<dbReference type="EMBL" id="AP023359">
    <property type="protein sequence ID" value="BCJ63666.1"/>
    <property type="molecule type" value="Genomic_DNA"/>
</dbReference>
<dbReference type="InterPro" id="IPR036397">
    <property type="entry name" value="RNaseH_sf"/>
</dbReference>
<protein>
    <submittedName>
        <fullName evidence="2">3'-5' exonuclease</fullName>
    </submittedName>
</protein>
<name>A0A810MQW1_9ACTN</name>
<evidence type="ECO:0000313" key="2">
    <source>
        <dbReference type="EMBL" id="BCJ63666.1"/>
    </source>
</evidence>
<accession>A0A810MQW1</accession>
<dbReference type="RefSeq" id="WP_212821529.1">
    <property type="nucleotide sequence ID" value="NZ_AP023359.1"/>
</dbReference>
<feature type="domain" description="Exonuclease" evidence="1">
    <location>
        <begin position="56"/>
        <end position="228"/>
    </location>
</feature>
<reference evidence="2" key="1">
    <citation type="submission" date="2020-08" db="EMBL/GenBank/DDBJ databases">
        <title>Whole genome shotgun sequence of Polymorphospora rubra NBRC 101157.</title>
        <authorList>
            <person name="Komaki H."/>
            <person name="Tamura T."/>
        </authorList>
    </citation>
    <scope>NUCLEOTIDE SEQUENCE</scope>
    <source>
        <strain evidence="2">NBRC 101157</strain>
    </source>
</reference>
<dbReference type="GO" id="GO:0003676">
    <property type="term" value="F:nucleic acid binding"/>
    <property type="evidence" value="ECO:0007669"/>
    <property type="project" value="InterPro"/>
</dbReference>
<keyword evidence="2" id="KW-0378">Hydrolase</keyword>
<evidence type="ECO:0000313" key="3">
    <source>
        <dbReference type="Proteomes" id="UP000680866"/>
    </source>
</evidence>
<proteinExistence type="predicted"/>
<dbReference type="SMART" id="SM00479">
    <property type="entry name" value="EXOIII"/>
    <property type="match status" value="1"/>
</dbReference>
<dbReference type="KEGG" id="pry:Prubr_06870"/>
<dbReference type="GO" id="GO:0004527">
    <property type="term" value="F:exonuclease activity"/>
    <property type="evidence" value="ECO:0007669"/>
    <property type="project" value="UniProtKB-KW"/>
</dbReference>
<organism evidence="2 3">
    <name type="scientific">Polymorphospora rubra</name>
    <dbReference type="NCBI Taxonomy" id="338584"/>
    <lineage>
        <taxon>Bacteria</taxon>
        <taxon>Bacillati</taxon>
        <taxon>Actinomycetota</taxon>
        <taxon>Actinomycetes</taxon>
        <taxon>Micromonosporales</taxon>
        <taxon>Micromonosporaceae</taxon>
        <taxon>Polymorphospora</taxon>
    </lineage>
</organism>
<dbReference type="CDD" id="cd06127">
    <property type="entry name" value="DEDDh"/>
    <property type="match status" value="1"/>
</dbReference>
<dbReference type="InterPro" id="IPR012337">
    <property type="entry name" value="RNaseH-like_sf"/>
</dbReference>
<dbReference type="AlphaFoldDB" id="A0A810MQW1"/>
<dbReference type="InterPro" id="IPR013520">
    <property type="entry name" value="Ribonucl_H"/>
</dbReference>
<dbReference type="NCBIfam" id="NF005927">
    <property type="entry name" value="PRK07942.1"/>
    <property type="match status" value="1"/>
</dbReference>
<sequence>MINRYPGDCGTCHQRVEAGAGQAVNTAGRWLVYHQDCIPVRTAPKPGTHPGWHDLPIVGFDIEGTSAQPMESRILTAALIPGEGPPMRWTINPGVPIPPDATERHGIDDDMVRREGEAPAVALAQIGTAIAKLIADSTPLVAFFASYDVTVLHNELARHGLPPIEWERAIVIDPHILHREVEPRWYGKRTLGDLCDYYQVRLAVAHESVSDARAAADLARGIAARHERIARMSPDALHQAQIGWHREQGLDLQGYFDRVGKQETVNLEWPLETAVRG</sequence>
<dbReference type="Proteomes" id="UP000680866">
    <property type="component" value="Chromosome"/>
</dbReference>
<keyword evidence="2" id="KW-0269">Exonuclease</keyword>
<dbReference type="SUPFAM" id="SSF53098">
    <property type="entry name" value="Ribonuclease H-like"/>
    <property type="match status" value="1"/>
</dbReference>
<keyword evidence="2" id="KW-0540">Nuclease</keyword>
<keyword evidence="3" id="KW-1185">Reference proteome</keyword>